<reference evidence="4 5" key="1">
    <citation type="journal article" date="2019" name="Int. J. Syst. Evol. Microbiol.">
        <title>The Global Catalogue of Microorganisms (GCM) 10K type strain sequencing project: providing services to taxonomists for standard genome sequencing and annotation.</title>
        <authorList>
            <consortium name="The Broad Institute Genomics Platform"/>
            <consortium name="The Broad Institute Genome Sequencing Center for Infectious Disease"/>
            <person name="Wu L."/>
            <person name="Ma J."/>
        </authorList>
    </citation>
    <scope>NUCLEOTIDE SEQUENCE [LARGE SCALE GENOMIC DNA]</scope>
    <source>
        <strain evidence="4 5">JCM 13850</strain>
    </source>
</reference>
<feature type="compositionally biased region" description="Low complexity" evidence="1">
    <location>
        <begin position="817"/>
        <end position="835"/>
    </location>
</feature>
<organism evidence="4 5">
    <name type="scientific">Actinomadura napierensis</name>
    <dbReference type="NCBI Taxonomy" id="267854"/>
    <lineage>
        <taxon>Bacteria</taxon>
        <taxon>Bacillati</taxon>
        <taxon>Actinomycetota</taxon>
        <taxon>Actinomycetes</taxon>
        <taxon>Streptosporangiales</taxon>
        <taxon>Thermomonosporaceae</taxon>
        <taxon>Actinomadura</taxon>
    </lineage>
</organism>
<dbReference type="Pfam" id="PF19516">
    <property type="entry name" value="DUF6049"/>
    <property type="match status" value="1"/>
</dbReference>
<evidence type="ECO:0000256" key="1">
    <source>
        <dbReference type="SAM" id="MobiDB-lite"/>
    </source>
</evidence>
<feature type="transmembrane region" description="Helical" evidence="2">
    <location>
        <begin position="717"/>
        <end position="735"/>
    </location>
</feature>
<evidence type="ECO:0000313" key="4">
    <source>
        <dbReference type="EMBL" id="GAA2167271.1"/>
    </source>
</evidence>
<sequence length="919" mass="94486">MRTVKRAVALAAVLPWFAVGAGPALAAAPGTDALDRAAALDRSVAAGAALPQAAEPGTAAVQPGAAQPDSPGTLDSPDLGRSRSQVGVALTKVTPKPLKANSTLDIRGTAQNRSGHQIAGVSLRLRYGRQPISSRSQLEQYSEMTADQLPVPGLTRPIPQAGGAGGKQDWELKVAVAKMQLTPPNGTPGVYPVGVEVLNSAQQVVGGVTTFVTFMPKRTQFKPVAVGWVLPLADQQHRTSDSIFLDDRLSQEVAGTGRLNDLVTAAAAKPKTPVTWAIDPALLDDVQQIAAHDYRVLTPGAKTASKTVKKSTAASAWLAALRNATKGDPYFTLPYADPDAVALARYKMTGTIRTAYDQLNTSAVAQKALGRAPDKHYAWPPYGVAGPDTLDALAKYGLKDGGSFLMSDLQFGDLPQGGPANATTAIQTAHQGTHKTLVYDSALNDIVSANSRAAGGKVLTEQRFLAETAVIAGEAPNVQRTVVVAPDRQWNPAPGLAEDLLNYTRGATWLSETSLGKIESMHPQSRVLRAYNDDYQKYELGGAYLEEVADIGRRAARFRSIMVAPIGISYERALLRVQSAAWRTSQTRARHARLELSDELDHEMAQVHIVTTQSKRTNLAGSSGRFPVTVRNTLHDQTIRVRLVPISVNTAKLQLRPLDQKEAIIELQPGEQEQRWVAAQASGNGKFDVRLELRDAGSGRIFSSDAITVRTTGYGRLSLLITGGGLAVLFVGVGVRAIRARRRRKAEAAGDGSTGMGPAATGEPGNGFPGPGFPGSGIPPAGPPSAGASASGPAAPGASAAGASAARPAAPGPSAPTGPSATGAPSSGTSAAAPFAPGPPPSGASTAGLSGTAGVPGAAGPVAEPGLSAPGPAAPAGSPPGPPPGAPAAAPGPAAPAGPSGAREPGGLPEPEHRRPDGD</sequence>
<dbReference type="EMBL" id="BAAAMR010000144">
    <property type="protein sequence ID" value="GAA2167271.1"/>
    <property type="molecule type" value="Genomic_DNA"/>
</dbReference>
<name>A0ABN3AGS1_9ACTN</name>
<accession>A0ABN3AGS1</accession>
<dbReference type="InterPro" id="IPR046112">
    <property type="entry name" value="DUF6049"/>
</dbReference>
<proteinExistence type="predicted"/>
<feature type="region of interest" description="Disordered" evidence="1">
    <location>
        <begin position="743"/>
        <end position="919"/>
    </location>
</feature>
<evidence type="ECO:0000256" key="3">
    <source>
        <dbReference type="SAM" id="SignalP"/>
    </source>
</evidence>
<feature type="compositionally biased region" description="Low complexity" evidence="1">
    <location>
        <begin position="843"/>
        <end position="876"/>
    </location>
</feature>
<feature type="compositionally biased region" description="Low complexity" evidence="1">
    <location>
        <begin position="887"/>
        <end position="907"/>
    </location>
</feature>
<keyword evidence="3" id="KW-0732">Signal</keyword>
<keyword evidence="2" id="KW-0472">Membrane</keyword>
<feature type="chain" id="PRO_5045036163" description="Secreted protein" evidence="3">
    <location>
        <begin position="27"/>
        <end position="919"/>
    </location>
</feature>
<evidence type="ECO:0000256" key="2">
    <source>
        <dbReference type="SAM" id="Phobius"/>
    </source>
</evidence>
<feature type="compositionally biased region" description="Pro residues" evidence="1">
    <location>
        <begin position="877"/>
        <end position="886"/>
    </location>
</feature>
<feature type="region of interest" description="Disordered" evidence="1">
    <location>
        <begin position="54"/>
        <end position="81"/>
    </location>
</feature>
<gene>
    <name evidence="4" type="ORF">GCM10009727_87650</name>
</gene>
<keyword evidence="2" id="KW-0812">Transmembrane</keyword>
<dbReference type="Proteomes" id="UP001501020">
    <property type="component" value="Unassembled WGS sequence"/>
</dbReference>
<protein>
    <recommendedName>
        <fullName evidence="6">Secreted protein</fullName>
    </recommendedName>
</protein>
<keyword evidence="5" id="KW-1185">Reference proteome</keyword>
<feature type="compositionally biased region" description="Gly residues" evidence="1">
    <location>
        <begin position="764"/>
        <end position="775"/>
    </location>
</feature>
<evidence type="ECO:0000313" key="5">
    <source>
        <dbReference type="Proteomes" id="UP001501020"/>
    </source>
</evidence>
<feature type="signal peptide" evidence="3">
    <location>
        <begin position="1"/>
        <end position="26"/>
    </location>
</feature>
<evidence type="ECO:0008006" key="6">
    <source>
        <dbReference type="Google" id="ProtNLM"/>
    </source>
</evidence>
<feature type="compositionally biased region" description="Basic and acidic residues" evidence="1">
    <location>
        <begin position="910"/>
        <end position="919"/>
    </location>
</feature>
<keyword evidence="2" id="KW-1133">Transmembrane helix</keyword>
<dbReference type="RefSeq" id="WP_344282547.1">
    <property type="nucleotide sequence ID" value="NZ_BAAAMR010000144.1"/>
</dbReference>
<comment type="caution">
    <text evidence="4">The sequence shown here is derived from an EMBL/GenBank/DDBJ whole genome shotgun (WGS) entry which is preliminary data.</text>
</comment>
<feature type="compositionally biased region" description="Low complexity" evidence="1">
    <location>
        <begin position="776"/>
        <end position="809"/>
    </location>
</feature>